<proteinExistence type="inferred from homology"/>
<comment type="similarity">
    <text evidence="1">Belongs to the AHA1 family.</text>
</comment>
<dbReference type="EMBL" id="CP106982">
    <property type="protein sequence ID" value="UYF92929.1"/>
    <property type="molecule type" value="Genomic_DNA"/>
</dbReference>
<dbReference type="RefSeq" id="WP_050034837.1">
    <property type="nucleotide sequence ID" value="NZ_CP011341.1"/>
</dbReference>
<protein>
    <submittedName>
        <fullName evidence="3">SRPBCC family protein</fullName>
    </submittedName>
</protein>
<evidence type="ECO:0000259" key="2">
    <source>
        <dbReference type="Pfam" id="PF08327"/>
    </source>
</evidence>
<organism evidence="3 4">
    <name type="scientific">Rhodococcus aetherivorans</name>
    <dbReference type="NCBI Taxonomy" id="191292"/>
    <lineage>
        <taxon>Bacteria</taxon>
        <taxon>Bacillati</taxon>
        <taxon>Actinomycetota</taxon>
        <taxon>Actinomycetes</taxon>
        <taxon>Mycobacteriales</taxon>
        <taxon>Nocardiaceae</taxon>
        <taxon>Rhodococcus</taxon>
    </lineage>
</organism>
<sequence>MTTTNPSAPLAVTTPSEREIRVERVFDADRDRVWAAYTEPELLAQWWGRGNRLDVERYEFERGGHWRFVEHSDGETHGFEGRFREITPKDRIVQSFEWDGMPAYVAIDTATFEDLGDGRTRVVTVSQFHTPEERDGMLNSGMAEGLGQSYDALDALLARM</sequence>
<evidence type="ECO:0000313" key="4">
    <source>
        <dbReference type="Proteomes" id="UP001163947"/>
    </source>
</evidence>
<gene>
    <name evidence="3" type="ORF">OCS65_21010</name>
</gene>
<dbReference type="InterPro" id="IPR013538">
    <property type="entry name" value="ASHA1/2-like_C"/>
</dbReference>
<dbReference type="Proteomes" id="UP001163947">
    <property type="component" value="Chromosome"/>
</dbReference>
<dbReference type="Gene3D" id="3.30.530.20">
    <property type="match status" value="1"/>
</dbReference>
<dbReference type="InterPro" id="IPR023393">
    <property type="entry name" value="START-like_dom_sf"/>
</dbReference>
<dbReference type="AlphaFoldDB" id="A0AA46SCQ4"/>
<evidence type="ECO:0000313" key="3">
    <source>
        <dbReference type="EMBL" id="UYF92929.1"/>
    </source>
</evidence>
<feature type="domain" description="Activator of Hsp90 ATPase homologue 1/2-like C-terminal" evidence="2">
    <location>
        <begin position="27"/>
        <end position="157"/>
    </location>
</feature>
<dbReference type="SUPFAM" id="SSF55961">
    <property type="entry name" value="Bet v1-like"/>
    <property type="match status" value="1"/>
</dbReference>
<evidence type="ECO:0000256" key="1">
    <source>
        <dbReference type="ARBA" id="ARBA00006817"/>
    </source>
</evidence>
<name>A0AA46SCQ4_9NOCA</name>
<dbReference type="GeneID" id="83622952"/>
<dbReference type="KEGG" id="rav:AAT18_07940"/>
<dbReference type="Pfam" id="PF08327">
    <property type="entry name" value="AHSA1"/>
    <property type="match status" value="1"/>
</dbReference>
<dbReference type="CDD" id="cd07826">
    <property type="entry name" value="SRPBCC_CalC_Aha1-like_9"/>
    <property type="match status" value="1"/>
</dbReference>
<accession>A0AA46SCQ4</accession>
<reference evidence="3" key="1">
    <citation type="submission" date="2022-09" db="EMBL/GenBank/DDBJ databases">
        <title>The genome sequence of Rhodococcus aetherivorans N1.</title>
        <authorList>
            <person name="Jiang W."/>
        </authorList>
    </citation>
    <scope>NUCLEOTIDE SEQUENCE</scope>
    <source>
        <strain evidence="3">N1</strain>
    </source>
</reference>